<dbReference type="RefSeq" id="WP_185888622.1">
    <property type="nucleotide sequence ID" value="NZ_CP060202.1"/>
</dbReference>
<dbReference type="Proteomes" id="UP000515489">
    <property type="component" value="Chromosome"/>
</dbReference>
<dbReference type="InterPro" id="IPR006016">
    <property type="entry name" value="UspA"/>
</dbReference>
<evidence type="ECO:0000259" key="2">
    <source>
        <dbReference type="Pfam" id="PF00582"/>
    </source>
</evidence>
<dbReference type="PRINTS" id="PR01438">
    <property type="entry name" value="UNVRSLSTRESS"/>
</dbReference>
<protein>
    <submittedName>
        <fullName evidence="3">Universal stress protein</fullName>
    </submittedName>
</protein>
<feature type="domain" description="UspA" evidence="2">
    <location>
        <begin position="167"/>
        <end position="285"/>
    </location>
</feature>
<sequence length="293" mass="31667">MKNILVPTDFSAQAHHAFEVALQLAQRTGGNVTLLHVLESLGDNSANFSSYGGPVNGAELPNSEGVPDGIFAIKLLEVTKQRMHALLAEAAQRAPGVAVHDAAGTADLDDAILRVVAERNIELVVMGTQEHDTMEQFFNSSTTQRMVRLAPCPVLAVKHQQAQFDVRNIVFPSDFTAETANAASELQQILALFPEAAVHLLHIGSSHDQQVLVHMQMFLQQHSLPNATTHIFDASSTTTGIEQFAQKVQADLIVLPTHARSGLSRLFHSSVAENVASSAFPPVLTFHLHAQGR</sequence>
<evidence type="ECO:0000313" key="3">
    <source>
        <dbReference type="EMBL" id="QNH62716.1"/>
    </source>
</evidence>
<organism evidence="3 4">
    <name type="scientific">Hymenobacter sediminicola</name>
    <dbReference type="NCBI Taxonomy" id="2761579"/>
    <lineage>
        <taxon>Bacteria</taxon>
        <taxon>Pseudomonadati</taxon>
        <taxon>Bacteroidota</taxon>
        <taxon>Cytophagia</taxon>
        <taxon>Cytophagales</taxon>
        <taxon>Hymenobacteraceae</taxon>
        <taxon>Hymenobacter</taxon>
    </lineage>
</organism>
<dbReference type="Pfam" id="PF00582">
    <property type="entry name" value="Usp"/>
    <property type="match status" value="2"/>
</dbReference>
<evidence type="ECO:0000256" key="1">
    <source>
        <dbReference type="ARBA" id="ARBA00008791"/>
    </source>
</evidence>
<dbReference type="InterPro" id="IPR006015">
    <property type="entry name" value="Universal_stress_UspA"/>
</dbReference>
<accession>A0A7G7W8M3</accession>
<proteinExistence type="inferred from homology"/>
<comment type="similarity">
    <text evidence="1">Belongs to the universal stress protein A family.</text>
</comment>
<dbReference type="SUPFAM" id="SSF52402">
    <property type="entry name" value="Adenine nucleotide alpha hydrolases-like"/>
    <property type="match status" value="2"/>
</dbReference>
<evidence type="ECO:0000313" key="4">
    <source>
        <dbReference type="Proteomes" id="UP000515489"/>
    </source>
</evidence>
<dbReference type="CDD" id="cd00293">
    <property type="entry name" value="USP-like"/>
    <property type="match status" value="2"/>
</dbReference>
<dbReference type="EMBL" id="CP060202">
    <property type="protein sequence ID" value="QNH62716.1"/>
    <property type="molecule type" value="Genomic_DNA"/>
</dbReference>
<gene>
    <name evidence="3" type="ORF">H4317_02505</name>
</gene>
<dbReference type="PANTHER" id="PTHR46268">
    <property type="entry name" value="STRESS RESPONSE PROTEIN NHAX"/>
    <property type="match status" value="1"/>
</dbReference>
<dbReference type="PANTHER" id="PTHR46268:SF6">
    <property type="entry name" value="UNIVERSAL STRESS PROTEIN UP12"/>
    <property type="match status" value="1"/>
</dbReference>
<keyword evidence="4" id="KW-1185">Reference proteome</keyword>
<dbReference type="Gene3D" id="3.40.50.620">
    <property type="entry name" value="HUPs"/>
    <property type="match status" value="2"/>
</dbReference>
<dbReference type="KEGG" id="hsk:H4317_02505"/>
<dbReference type="AlphaFoldDB" id="A0A7G7W8M3"/>
<feature type="domain" description="UspA" evidence="2">
    <location>
        <begin position="1"/>
        <end position="158"/>
    </location>
</feature>
<name>A0A7G7W8M3_9BACT</name>
<dbReference type="InterPro" id="IPR014729">
    <property type="entry name" value="Rossmann-like_a/b/a_fold"/>
</dbReference>
<reference evidence="3 4" key="1">
    <citation type="submission" date="2020-08" db="EMBL/GenBank/DDBJ databases">
        <title>Hymenobacter sp. S2-20-2 genome sequencing.</title>
        <authorList>
            <person name="Jin L."/>
        </authorList>
    </citation>
    <scope>NUCLEOTIDE SEQUENCE [LARGE SCALE GENOMIC DNA]</scope>
    <source>
        <strain evidence="3 4">S2-20-2</strain>
    </source>
</reference>